<sequence length="115" mass="12948">MIKPVALFTEKKMSCPYCQDLCVKYIIRTPADLRKAIRIAAQAVSEGIISEAESQSQWNQYSFKQCAEGMTWGDIVDYHFLCNRCQTQFVLGAETYHGSGGCWSPETEKPTAIID</sequence>
<dbReference type="RefSeq" id="WP_017800767.1">
    <property type="nucleotide sequence ID" value="NZ_JAGGMQ010000001.1"/>
</dbReference>
<evidence type="ECO:0000313" key="2">
    <source>
        <dbReference type="Proteomes" id="UP001195624"/>
    </source>
</evidence>
<organism evidence="1 2">
    <name type="scientific">Winslowiella toletana</name>
    <dbReference type="NCBI Taxonomy" id="92490"/>
    <lineage>
        <taxon>Bacteria</taxon>
        <taxon>Pseudomonadati</taxon>
        <taxon>Pseudomonadota</taxon>
        <taxon>Gammaproteobacteria</taxon>
        <taxon>Enterobacterales</taxon>
        <taxon>Erwiniaceae</taxon>
        <taxon>Winslowiella</taxon>
    </lineage>
</organism>
<dbReference type="Proteomes" id="UP001195624">
    <property type="component" value="Unassembled WGS sequence"/>
</dbReference>
<reference evidence="2" key="1">
    <citation type="submission" date="2023-07" db="EMBL/GenBank/DDBJ databases">
        <title>Genome mining of underrepresented organisms for secondary metabolites.</title>
        <authorList>
            <person name="D'Agostino P.M."/>
        </authorList>
    </citation>
    <scope>NUCLEOTIDE SEQUENCE [LARGE SCALE GENOMIC DNA]</scope>
    <source>
        <strain evidence="2">WS4403</strain>
    </source>
</reference>
<name>A0ABS4PBF6_9GAMM</name>
<dbReference type="EMBL" id="JAGGMQ010000001">
    <property type="protein sequence ID" value="MBP2169988.1"/>
    <property type="molecule type" value="Genomic_DNA"/>
</dbReference>
<accession>A0ABS4PBF6</accession>
<proteinExistence type="predicted"/>
<protein>
    <submittedName>
        <fullName evidence="1">Uncharacterized protein</fullName>
    </submittedName>
</protein>
<evidence type="ECO:0000313" key="1">
    <source>
        <dbReference type="EMBL" id="MBP2169988.1"/>
    </source>
</evidence>
<gene>
    <name evidence="1" type="ORF">J2125_003180</name>
</gene>
<keyword evidence="2" id="KW-1185">Reference proteome</keyword>
<comment type="caution">
    <text evidence="1">The sequence shown here is derived from an EMBL/GenBank/DDBJ whole genome shotgun (WGS) entry which is preliminary data.</text>
</comment>